<evidence type="ECO:0000259" key="2">
    <source>
        <dbReference type="Pfam" id="PF09835"/>
    </source>
</evidence>
<dbReference type="OrthoDB" id="370141at2"/>
<dbReference type="RefSeq" id="WP_126792683.1">
    <property type="nucleotide sequence ID" value="NZ_PIPI01000004.1"/>
</dbReference>
<keyword evidence="4" id="KW-1185">Reference proteome</keyword>
<reference evidence="3 4" key="1">
    <citation type="journal article" date="2011" name="Front. Microbiol.">
        <title>Genomic signatures of strain selection and enhancement in Bacillus atrophaeus var. globigii, a historical biowarfare simulant.</title>
        <authorList>
            <person name="Gibbons H.S."/>
            <person name="Broomall S.M."/>
            <person name="McNew L.A."/>
            <person name="Daligault H."/>
            <person name="Chapman C."/>
            <person name="Bruce D."/>
            <person name="Karavis M."/>
            <person name="Krepps M."/>
            <person name="McGregor P.A."/>
            <person name="Hong C."/>
            <person name="Park K.H."/>
            <person name="Akmal A."/>
            <person name="Feldman A."/>
            <person name="Lin J.S."/>
            <person name="Chang W.E."/>
            <person name="Higgs B.W."/>
            <person name="Demirev P."/>
            <person name="Lindquist J."/>
            <person name="Liem A."/>
            <person name="Fochler E."/>
            <person name="Read T.D."/>
            <person name="Tapia R."/>
            <person name="Johnson S."/>
            <person name="Bishop-Lilly K.A."/>
            <person name="Detter C."/>
            <person name="Han C."/>
            <person name="Sozhamannan S."/>
            <person name="Rosenzweig C.N."/>
            <person name="Skowronski E.W."/>
        </authorList>
    </citation>
    <scope>NUCLEOTIDE SEQUENCE [LARGE SCALE GENOMIC DNA]</scope>
    <source>
        <strain evidence="3 4">AK5</strain>
    </source>
</reference>
<name>A0A432VTW3_9GAMM</name>
<dbReference type="Proteomes" id="UP000288212">
    <property type="component" value="Unassembled WGS sequence"/>
</dbReference>
<feature type="domain" description="DUF2062" evidence="2">
    <location>
        <begin position="7"/>
        <end position="140"/>
    </location>
</feature>
<proteinExistence type="predicted"/>
<dbReference type="EMBL" id="PIPI01000004">
    <property type="protein sequence ID" value="RUO19849.1"/>
    <property type="molecule type" value="Genomic_DNA"/>
</dbReference>
<comment type="caution">
    <text evidence="3">The sequence shown here is derived from an EMBL/GenBank/DDBJ whole genome shotgun (WGS) entry which is preliminary data.</text>
</comment>
<evidence type="ECO:0000313" key="3">
    <source>
        <dbReference type="EMBL" id="RUO19849.1"/>
    </source>
</evidence>
<gene>
    <name evidence="3" type="ORF">CWE06_07375</name>
</gene>
<keyword evidence="1" id="KW-1133">Transmembrane helix</keyword>
<organism evidence="3 4">
    <name type="scientific">Aliidiomarina haloalkalitolerans</name>
    <dbReference type="NCBI Taxonomy" id="859059"/>
    <lineage>
        <taxon>Bacteria</taxon>
        <taxon>Pseudomonadati</taxon>
        <taxon>Pseudomonadota</taxon>
        <taxon>Gammaproteobacteria</taxon>
        <taxon>Alteromonadales</taxon>
        <taxon>Idiomarinaceae</taxon>
        <taxon>Aliidiomarina</taxon>
    </lineage>
</organism>
<accession>A0A432VTW3</accession>
<dbReference type="InterPro" id="IPR018639">
    <property type="entry name" value="DUF2062"/>
</dbReference>
<protein>
    <submittedName>
        <fullName evidence="3">DUF2062 domain-containing protein</fullName>
    </submittedName>
</protein>
<dbReference type="AlphaFoldDB" id="A0A432VTW3"/>
<keyword evidence="1" id="KW-0812">Transmembrane</keyword>
<evidence type="ECO:0000256" key="1">
    <source>
        <dbReference type="SAM" id="Phobius"/>
    </source>
</evidence>
<evidence type="ECO:0000313" key="4">
    <source>
        <dbReference type="Proteomes" id="UP000288212"/>
    </source>
</evidence>
<feature type="transmembrane region" description="Helical" evidence="1">
    <location>
        <begin position="20"/>
        <end position="48"/>
    </location>
</feature>
<dbReference type="NCBIfam" id="TIGR03546">
    <property type="entry name" value="TIGR03546 family protein"/>
    <property type="match status" value="1"/>
</dbReference>
<dbReference type="InterPro" id="IPR019935">
    <property type="entry name" value="CHP03546"/>
</dbReference>
<feature type="transmembrane region" description="Helical" evidence="1">
    <location>
        <begin position="111"/>
        <end position="134"/>
    </location>
</feature>
<keyword evidence="1" id="KW-0472">Membrane</keyword>
<dbReference type="Pfam" id="PF09835">
    <property type="entry name" value="DUF2062"/>
    <property type="match status" value="1"/>
</dbReference>
<feature type="transmembrane region" description="Helical" evidence="1">
    <location>
        <begin position="55"/>
        <end position="72"/>
    </location>
</feature>
<sequence>MLSMLARLFKALNAETSPWALAWAFVLGMFMGLTPLFSLHNVIILFLALSLRINLSGFILAWLFFSGLAYLIDPLFDWIGESLLLAPALEPLWVSLYENPLARLFQYNHTITLGSFVFCLLITPIWAPVAYKLIVTYRSRVKAWFDRLRFVQVIKGTKFFAMYQKVSGLRGGSL</sequence>